<dbReference type="PANTHER" id="PTHR42085:SF2">
    <property type="entry name" value="F-BOX DOMAIN-CONTAINING PROTEIN"/>
    <property type="match status" value="1"/>
</dbReference>
<evidence type="ECO:0000313" key="2">
    <source>
        <dbReference type="Proteomes" id="UP000664534"/>
    </source>
</evidence>
<dbReference type="OrthoDB" id="5383245at2759"/>
<sequence>MSTKVTSSSSSMSACETTMDNPGLGTLIKLPREIRDEIYRYLVKGRFLPQGNSDPAYNNMNARAVSRSRHSCLAIFQVSKATYEEATSIYYSESGFRYDLDLFLATPTSVPVDPPLLFSNRMMKIEIDFSTSHCVGHWYALFCYDVECGLKATLDKMTGVGYLRNSLLLKFKLSSPDDHTVVSDLFFSRLKTLVGFRTVMIEIGPVETLIDNGLYRTKNLSIVQAMKEAMVPTMGPASESCVGINIRLEFHPYEHMRANLSDQAQKLQLKWMN</sequence>
<accession>A0A8H3EFU2</accession>
<protein>
    <submittedName>
        <fullName evidence="1">Uncharacterized protein</fullName>
    </submittedName>
</protein>
<name>A0A8H3EFU2_9LECA</name>
<dbReference type="PROSITE" id="PS51257">
    <property type="entry name" value="PROKAR_LIPOPROTEIN"/>
    <property type="match status" value="1"/>
</dbReference>
<gene>
    <name evidence="1" type="ORF">IMSHALPRED_003960</name>
</gene>
<organism evidence="1 2">
    <name type="scientific">Imshaugia aleurites</name>
    <dbReference type="NCBI Taxonomy" id="172621"/>
    <lineage>
        <taxon>Eukaryota</taxon>
        <taxon>Fungi</taxon>
        <taxon>Dikarya</taxon>
        <taxon>Ascomycota</taxon>
        <taxon>Pezizomycotina</taxon>
        <taxon>Lecanoromycetes</taxon>
        <taxon>OSLEUM clade</taxon>
        <taxon>Lecanoromycetidae</taxon>
        <taxon>Lecanorales</taxon>
        <taxon>Lecanorineae</taxon>
        <taxon>Parmeliaceae</taxon>
        <taxon>Imshaugia</taxon>
    </lineage>
</organism>
<dbReference type="EMBL" id="CAJPDT010000002">
    <property type="protein sequence ID" value="CAF9905749.1"/>
    <property type="molecule type" value="Genomic_DNA"/>
</dbReference>
<reference evidence="1" key="1">
    <citation type="submission" date="2021-03" db="EMBL/GenBank/DDBJ databases">
        <authorList>
            <person name="Tagirdzhanova G."/>
        </authorList>
    </citation>
    <scope>NUCLEOTIDE SEQUENCE</scope>
</reference>
<keyword evidence="2" id="KW-1185">Reference proteome</keyword>
<proteinExistence type="predicted"/>
<dbReference type="PANTHER" id="PTHR42085">
    <property type="entry name" value="F-BOX DOMAIN-CONTAINING PROTEIN"/>
    <property type="match status" value="1"/>
</dbReference>
<dbReference type="Proteomes" id="UP000664534">
    <property type="component" value="Unassembled WGS sequence"/>
</dbReference>
<evidence type="ECO:0000313" key="1">
    <source>
        <dbReference type="EMBL" id="CAF9905749.1"/>
    </source>
</evidence>
<dbReference type="InterPro" id="IPR038883">
    <property type="entry name" value="AN11006-like"/>
</dbReference>
<dbReference type="AlphaFoldDB" id="A0A8H3EFU2"/>
<comment type="caution">
    <text evidence="1">The sequence shown here is derived from an EMBL/GenBank/DDBJ whole genome shotgun (WGS) entry which is preliminary data.</text>
</comment>